<dbReference type="Proteomes" id="UP000237144">
    <property type="component" value="Unassembled WGS sequence"/>
</dbReference>
<dbReference type="InterPro" id="IPR013083">
    <property type="entry name" value="Znf_RING/FYVE/PHD"/>
</dbReference>
<organism evidence="2 3">
    <name type="scientific">Rhodotorula taiwanensis</name>
    <dbReference type="NCBI Taxonomy" id="741276"/>
    <lineage>
        <taxon>Eukaryota</taxon>
        <taxon>Fungi</taxon>
        <taxon>Dikarya</taxon>
        <taxon>Basidiomycota</taxon>
        <taxon>Pucciniomycotina</taxon>
        <taxon>Microbotryomycetes</taxon>
        <taxon>Sporidiobolales</taxon>
        <taxon>Sporidiobolaceae</taxon>
        <taxon>Rhodotorula</taxon>
    </lineage>
</organism>
<dbReference type="AlphaFoldDB" id="A0A2S5BHI4"/>
<dbReference type="OrthoDB" id="66726at2759"/>
<reference evidence="2 3" key="1">
    <citation type="journal article" date="2018" name="Front. Microbiol.">
        <title>Prospects for Fungal Bioremediation of Acidic Radioactive Waste Sites: Characterization and Genome Sequence of Rhodotorula taiwanensis MD1149.</title>
        <authorList>
            <person name="Tkavc R."/>
            <person name="Matrosova V.Y."/>
            <person name="Grichenko O.E."/>
            <person name="Gostincar C."/>
            <person name="Volpe R.P."/>
            <person name="Klimenkova P."/>
            <person name="Gaidamakova E.K."/>
            <person name="Zhou C.E."/>
            <person name="Stewart B.J."/>
            <person name="Lyman M.G."/>
            <person name="Malfatti S.A."/>
            <person name="Rubinfeld B."/>
            <person name="Courtot M."/>
            <person name="Singh J."/>
            <person name="Dalgard C.L."/>
            <person name="Hamilton T."/>
            <person name="Frey K.G."/>
            <person name="Gunde-Cimerman N."/>
            <person name="Dugan L."/>
            <person name="Daly M.J."/>
        </authorList>
    </citation>
    <scope>NUCLEOTIDE SEQUENCE [LARGE SCALE GENOMIC DNA]</scope>
    <source>
        <strain evidence="2 3">MD1149</strain>
    </source>
</reference>
<evidence type="ECO:0000313" key="3">
    <source>
        <dbReference type="Proteomes" id="UP000237144"/>
    </source>
</evidence>
<feature type="region of interest" description="Disordered" evidence="1">
    <location>
        <begin position="754"/>
        <end position="848"/>
    </location>
</feature>
<dbReference type="Pfam" id="PF13920">
    <property type="entry name" value="zf-C3HC4_3"/>
    <property type="match status" value="1"/>
</dbReference>
<evidence type="ECO:0008006" key="4">
    <source>
        <dbReference type="Google" id="ProtNLM"/>
    </source>
</evidence>
<dbReference type="GO" id="GO:0061630">
    <property type="term" value="F:ubiquitin protein ligase activity"/>
    <property type="evidence" value="ECO:0007669"/>
    <property type="project" value="TreeGrafter"/>
</dbReference>
<evidence type="ECO:0000256" key="1">
    <source>
        <dbReference type="SAM" id="MobiDB-lite"/>
    </source>
</evidence>
<dbReference type="STRING" id="741276.A0A2S5BHI4"/>
<feature type="compositionally biased region" description="Acidic residues" evidence="1">
    <location>
        <begin position="765"/>
        <end position="800"/>
    </location>
</feature>
<dbReference type="PANTHER" id="PTHR22696:SF1">
    <property type="entry name" value="E3 UBIQUITIN-PROTEIN LIGASE RNF26"/>
    <property type="match status" value="1"/>
</dbReference>
<gene>
    <name evidence="2" type="ORF">BMF94_0409</name>
</gene>
<dbReference type="EMBL" id="PJQD01000005">
    <property type="protein sequence ID" value="POY76214.1"/>
    <property type="molecule type" value="Genomic_DNA"/>
</dbReference>
<dbReference type="Gene3D" id="3.30.40.10">
    <property type="entry name" value="Zinc/RING finger domain, C3HC4 (zinc finger)"/>
    <property type="match status" value="1"/>
</dbReference>
<accession>A0A2S5BHI4</accession>
<comment type="caution">
    <text evidence="2">The sequence shown here is derived from an EMBL/GenBank/DDBJ whole genome shotgun (WGS) entry which is preliminary data.</text>
</comment>
<protein>
    <recommendedName>
        <fullName evidence="4">RING-type domain-containing protein</fullName>
    </recommendedName>
</protein>
<name>A0A2S5BHI4_9BASI</name>
<dbReference type="GO" id="GO:0016567">
    <property type="term" value="P:protein ubiquitination"/>
    <property type="evidence" value="ECO:0007669"/>
    <property type="project" value="TreeGrafter"/>
</dbReference>
<keyword evidence="3" id="KW-1185">Reference proteome</keyword>
<dbReference type="PANTHER" id="PTHR22696">
    <property type="entry name" value="E3 UBIQUITIN-PROTEIN LIGASE RNF26"/>
    <property type="match status" value="1"/>
</dbReference>
<dbReference type="GO" id="GO:0006511">
    <property type="term" value="P:ubiquitin-dependent protein catabolic process"/>
    <property type="evidence" value="ECO:0007669"/>
    <property type="project" value="TreeGrafter"/>
</dbReference>
<evidence type="ECO:0000313" key="2">
    <source>
        <dbReference type="EMBL" id="POY76214.1"/>
    </source>
</evidence>
<proteinExistence type="predicted"/>
<sequence length="999" mass="107281">MADDQQRVGFLRSTAQRAGQLALAAPRYAIRTSLPVSVQHRLNDWSTYLVGGTLETPNHAVSTAAGPDGVATLPATGPTSRGGGATTAAANAGNLYLPSPVTYLTSAYLFTSLALAFLLHRIHHLVPPRQSYTHANARIGGGTTGLHRVMQPAVQIGCRLPGIVLLVKAVALLAMALALARGHSLEWLADASSGPTTRWAASVGQTAARAALRAVDWASAWSGGRSNFLAFLEPPAAAATKVTIAHSSLLWQVYLAICMTVSCESFVRALSDDLPHAQHQFNLLSFSFLLHVHAGPNPPAHNPAKYAELYTYLTVTMLEILALQISYIAPHLPGLNRLDAKYRAWVAPPLNANAGPAAVHRALAARVYRLPVTTVFSLAAQYFALRSWSRLLWPRDAIAAAAAGGAATTLNATALGHDAAMSIAEARLDDVEDFGTVWLNKIPEVTLEVIVGTSVALKALAALIRGEELSMENLIGPGGLSPQPEEDYAVALIKYATHLLSTTRLSGLAHELSPLEVLPNSVATSLETLGFLEPPPCDSDECPVHGPDNRAAAREAREIAENGGGQEVVLQRNGDVVFWDLVALDGHGNDLPGQGQDGGLRRRVVPGLANEIRRVSVESPYGAETDENGYAADGSWTGQPTPGGGAGGASGFFPFSRRMSHVEGERKSALWRLIGVCARIVMFLTWRAYRLVRHVTRKVLAVTIGWKRDEWEMEQRWVAFERMRQRGEQNPAAGPIRPDRIVRDLSPGMTLVDVNNGDAYVVPKEDEEEDDAEWLPEHGDEADDSEGDDDVASDDDDGSDAYDGAEPSSPSLDGDELQNPLVLYSDLSRPQPDRSQSGSLADGTPSPEELAPYLLAHHLSSSKSGPLTRRRYRGLVPSGSSMDGDSALSTAIERRRGEVLQAAQARAKGGDVAQWMEDEREKWREGRSRFCVVCTVEERTVVLWPCRCLCLCEGCRAALAERTTAAVFDDGSNAGGASGNQLCPTCRSPVQGFSRIFTP</sequence>